<organism evidence="3 4">
    <name type="scientific">Azorhizobium oxalatiphilum</name>
    <dbReference type="NCBI Taxonomy" id="980631"/>
    <lineage>
        <taxon>Bacteria</taxon>
        <taxon>Pseudomonadati</taxon>
        <taxon>Pseudomonadota</taxon>
        <taxon>Alphaproteobacteria</taxon>
        <taxon>Hyphomicrobiales</taxon>
        <taxon>Xanthobacteraceae</taxon>
        <taxon>Azorhizobium</taxon>
    </lineage>
</organism>
<protein>
    <submittedName>
        <fullName evidence="3">Uncharacterized protein</fullName>
    </submittedName>
</protein>
<feature type="signal peptide" evidence="2">
    <location>
        <begin position="1"/>
        <end position="25"/>
    </location>
</feature>
<evidence type="ECO:0000313" key="3">
    <source>
        <dbReference type="EMBL" id="GGF71258.1"/>
    </source>
</evidence>
<dbReference type="Proteomes" id="UP000606044">
    <property type="component" value="Unassembled WGS sequence"/>
</dbReference>
<dbReference type="EMBL" id="BMCT01000005">
    <property type="protein sequence ID" value="GGF71258.1"/>
    <property type="molecule type" value="Genomic_DNA"/>
</dbReference>
<sequence length="87" mass="9217">MNIKSTLIALTTAALLSAASTAAFAGPDVAPLNEEQYQVSAQGWLFPMHRQHMGTARMHMRSNQTGVGNLVGPADPHSGPSFDPDVE</sequence>
<dbReference type="AlphaFoldDB" id="A0A917FCU3"/>
<accession>A0A917FCU3</accession>
<evidence type="ECO:0000313" key="4">
    <source>
        <dbReference type="Proteomes" id="UP000606044"/>
    </source>
</evidence>
<comment type="caution">
    <text evidence="3">The sequence shown here is derived from an EMBL/GenBank/DDBJ whole genome shotgun (WGS) entry which is preliminary data.</text>
</comment>
<reference evidence="3" key="1">
    <citation type="journal article" date="2014" name="Int. J. Syst. Evol. Microbiol.">
        <title>Complete genome sequence of Corynebacterium casei LMG S-19264T (=DSM 44701T), isolated from a smear-ripened cheese.</title>
        <authorList>
            <consortium name="US DOE Joint Genome Institute (JGI-PGF)"/>
            <person name="Walter F."/>
            <person name="Albersmeier A."/>
            <person name="Kalinowski J."/>
            <person name="Ruckert C."/>
        </authorList>
    </citation>
    <scope>NUCLEOTIDE SEQUENCE</scope>
    <source>
        <strain evidence="3">CCM 7897</strain>
    </source>
</reference>
<dbReference type="RefSeq" id="WP_188580696.1">
    <property type="nucleotide sequence ID" value="NZ_BMCT01000005.1"/>
</dbReference>
<proteinExistence type="predicted"/>
<feature type="chain" id="PRO_5037065831" evidence="2">
    <location>
        <begin position="26"/>
        <end position="87"/>
    </location>
</feature>
<name>A0A917FCU3_9HYPH</name>
<evidence type="ECO:0000256" key="2">
    <source>
        <dbReference type="SAM" id="SignalP"/>
    </source>
</evidence>
<reference evidence="3" key="2">
    <citation type="submission" date="2020-09" db="EMBL/GenBank/DDBJ databases">
        <authorList>
            <person name="Sun Q."/>
            <person name="Sedlacek I."/>
        </authorList>
    </citation>
    <scope>NUCLEOTIDE SEQUENCE</scope>
    <source>
        <strain evidence="3">CCM 7897</strain>
    </source>
</reference>
<feature type="region of interest" description="Disordered" evidence="1">
    <location>
        <begin position="64"/>
        <end position="87"/>
    </location>
</feature>
<gene>
    <name evidence="3" type="ORF">GCM10007301_33740</name>
</gene>
<keyword evidence="4" id="KW-1185">Reference proteome</keyword>
<keyword evidence="2" id="KW-0732">Signal</keyword>
<evidence type="ECO:0000256" key="1">
    <source>
        <dbReference type="SAM" id="MobiDB-lite"/>
    </source>
</evidence>